<dbReference type="InterPro" id="IPR050104">
    <property type="entry name" value="FMN-dep_NADH:Q_OxRdtase_AzoR1"/>
</dbReference>
<dbReference type="EC" id="1.7.1.17" evidence="6"/>
<dbReference type="Proteomes" id="UP000263517">
    <property type="component" value="Unassembled WGS sequence"/>
</dbReference>
<feature type="binding site" evidence="6">
    <location>
        <begin position="122"/>
        <end position="125"/>
    </location>
    <ligand>
        <name>FMN</name>
        <dbReference type="ChEBI" id="CHEBI:58210"/>
    </ligand>
</feature>
<dbReference type="Pfam" id="PF02525">
    <property type="entry name" value="Flavodoxin_2"/>
    <property type="match status" value="1"/>
</dbReference>
<dbReference type="SUPFAM" id="SSF52218">
    <property type="entry name" value="Flavoproteins"/>
    <property type="match status" value="1"/>
</dbReference>
<comment type="caution">
    <text evidence="6">Lacks conserved residue(s) required for the propagation of feature annotation.</text>
</comment>
<dbReference type="HAMAP" id="MF_01216">
    <property type="entry name" value="Azoreductase_type1"/>
    <property type="match status" value="1"/>
</dbReference>
<dbReference type="AlphaFoldDB" id="A0A350P9A3"/>
<sequence>MNCKEGYLLRILILLRCVEPQPLEINMTYLLRLDCSPRNRDSVSRELADNAEKRLLTLIPSLSTKTRDLATENLPHITNDTIAGFYAPPSGKTEKLKAATALSDELIQELKMADTLLISAPMYNFGVPSSLKAWIDQIVRINKTFAFDGSQFEGLVTVKRSVLVLSYGAQGYAQGGGLSEMDFLEPYLRALMSFLGIEKTHVIRIEGTTGDPDALETAKRQALVDISQLVVEES</sequence>
<reference evidence="8 9" key="1">
    <citation type="journal article" date="2018" name="Nat. Biotechnol.">
        <title>A standardized bacterial taxonomy based on genome phylogeny substantially revises the tree of life.</title>
        <authorList>
            <person name="Parks D.H."/>
            <person name="Chuvochina M."/>
            <person name="Waite D.W."/>
            <person name="Rinke C."/>
            <person name="Skarshewski A."/>
            <person name="Chaumeil P.A."/>
            <person name="Hugenholtz P."/>
        </authorList>
    </citation>
    <scope>NUCLEOTIDE SEQUENCE [LARGE SCALE GENOMIC DNA]</scope>
    <source>
        <strain evidence="8">UBA11978</strain>
    </source>
</reference>
<keyword evidence="4 6" id="KW-0520">NAD</keyword>
<comment type="catalytic activity">
    <reaction evidence="5">
        <text>N,N-dimethyl-1,4-phenylenediamine + anthranilate + 2 NAD(+) = 2-(4-dimethylaminophenyl)diazenylbenzoate + 2 NADH + 2 H(+)</text>
        <dbReference type="Rhea" id="RHEA:55872"/>
        <dbReference type="ChEBI" id="CHEBI:15378"/>
        <dbReference type="ChEBI" id="CHEBI:15783"/>
        <dbReference type="ChEBI" id="CHEBI:16567"/>
        <dbReference type="ChEBI" id="CHEBI:57540"/>
        <dbReference type="ChEBI" id="CHEBI:57945"/>
        <dbReference type="ChEBI" id="CHEBI:71579"/>
        <dbReference type="EC" id="1.7.1.17"/>
    </reaction>
    <physiologicalReaction direction="right-to-left" evidence="5">
        <dbReference type="Rhea" id="RHEA:55874"/>
    </physiologicalReaction>
</comment>
<keyword evidence="3 6" id="KW-0560">Oxidoreductase</keyword>
<dbReference type="InterPro" id="IPR023048">
    <property type="entry name" value="NADH:quinone_OxRdtase_FMN_depd"/>
</dbReference>
<dbReference type="Gene3D" id="3.40.50.360">
    <property type="match status" value="1"/>
</dbReference>
<feature type="binding site" evidence="6">
    <location>
        <position position="36"/>
    </location>
    <ligand>
        <name>FMN</name>
        <dbReference type="ChEBI" id="CHEBI:58210"/>
    </ligand>
</feature>
<evidence type="ECO:0000256" key="5">
    <source>
        <dbReference type="ARBA" id="ARBA00048542"/>
    </source>
</evidence>
<dbReference type="PANTHER" id="PTHR43741">
    <property type="entry name" value="FMN-DEPENDENT NADH-AZOREDUCTASE 1"/>
    <property type="match status" value="1"/>
</dbReference>
<comment type="function">
    <text evidence="6">Quinone reductase that provides resistance to thiol-specific stress caused by electrophilic quinones.</text>
</comment>
<comment type="cofactor">
    <cofactor evidence="6">
        <name>FMN</name>
        <dbReference type="ChEBI" id="CHEBI:58210"/>
    </cofactor>
    <text evidence="6">Binds 1 FMN per subunit.</text>
</comment>
<dbReference type="EMBL" id="DNAN01000675">
    <property type="protein sequence ID" value="HAW77870.1"/>
    <property type="molecule type" value="Genomic_DNA"/>
</dbReference>
<dbReference type="GO" id="GO:0009055">
    <property type="term" value="F:electron transfer activity"/>
    <property type="evidence" value="ECO:0007669"/>
    <property type="project" value="UniProtKB-UniRule"/>
</dbReference>
<evidence type="ECO:0000256" key="6">
    <source>
        <dbReference type="HAMAP-Rule" id="MF_01216"/>
    </source>
</evidence>
<comment type="subunit">
    <text evidence="6">Homodimer.</text>
</comment>
<comment type="catalytic activity">
    <reaction evidence="6">
        <text>2 a quinone + NADH + H(+) = 2 a 1,4-benzosemiquinone + NAD(+)</text>
        <dbReference type="Rhea" id="RHEA:65952"/>
        <dbReference type="ChEBI" id="CHEBI:15378"/>
        <dbReference type="ChEBI" id="CHEBI:57540"/>
        <dbReference type="ChEBI" id="CHEBI:57945"/>
        <dbReference type="ChEBI" id="CHEBI:132124"/>
        <dbReference type="ChEBI" id="CHEBI:134225"/>
    </reaction>
</comment>
<accession>A0A350P9A3</accession>
<dbReference type="PANTHER" id="PTHR43741:SF4">
    <property type="entry name" value="FMN-DEPENDENT NADH:QUINONE OXIDOREDUCTASE"/>
    <property type="match status" value="1"/>
</dbReference>
<evidence type="ECO:0000313" key="8">
    <source>
        <dbReference type="EMBL" id="HAW77870.1"/>
    </source>
</evidence>
<feature type="binding site" evidence="6">
    <location>
        <begin position="42"/>
        <end position="44"/>
    </location>
    <ligand>
        <name>FMN</name>
        <dbReference type="ChEBI" id="CHEBI:58210"/>
    </ligand>
</feature>
<protein>
    <recommendedName>
        <fullName evidence="6">FMN dependent NADH:quinone oxidoreductase</fullName>
        <ecNumber evidence="6">1.6.5.-</ecNumber>
    </recommendedName>
    <alternativeName>
        <fullName evidence="6">Azo-dye reductase</fullName>
    </alternativeName>
    <alternativeName>
        <fullName evidence="6">FMN-dependent NADH-azo compound oxidoreductase</fullName>
    </alternativeName>
    <alternativeName>
        <fullName evidence="6">FMN-dependent NADH-azoreductase</fullName>
        <ecNumber evidence="6">1.7.1.17</ecNumber>
    </alternativeName>
</protein>
<dbReference type="GO" id="GO:0016652">
    <property type="term" value="F:oxidoreductase activity, acting on NAD(P)H as acceptor"/>
    <property type="evidence" value="ECO:0007669"/>
    <property type="project" value="UniProtKB-UniRule"/>
</dbReference>
<organism evidence="8 9">
    <name type="scientific">Alteromonas australica</name>
    <dbReference type="NCBI Taxonomy" id="589873"/>
    <lineage>
        <taxon>Bacteria</taxon>
        <taxon>Pseudomonadati</taxon>
        <taxon>Pseudomonadota</taxon>
        <taxon>Gammaproteobacteria</taxon>
        <taxon>Alteromonadales</taxon>
        <taxon>Alteromonadaceae</taxon>
        <taxon>Alteromonas/Salinimonas group</taxon>
        <taxon>Alteromonas</taxon>
    </lineage>
</organism>
<comment type="caution">
    <text evidence="8">The sequence shown here is derived from an EMBL/GenBank/DDBJ whole genome shotgun (WGS) entry which is preliminary data.</text>
</comment>
<evidence type="ECO:0000256" key="1">
    <source>
        <dbReference type="ARBA" id="ARBA00022630"/>
    </source>
</evidence>
<evidence type="ECO:0000256" key="2">
    <source>
        <dbReference type="ARBA" id="ARBA00022643"/>
    </source>
</evidence>
<evidence type="ECO:0000256" key="3">
    <source>
        <dbReference type="ARBA" id="ARBA00023002"/>
    </source>
</evidence>
<name>A0A350P9A3_9ALTE</name>
<evidence type="ECO:0000313" key="9">
    <source>
        <dbReference type="Proteomes" id="UP000263517"/>
    </source>
</evidence>
<keyword evidence="2 6" id="KW-0288">FMN</keyword>
<keyword evidence="1 6" id="KW-0285">Flavoprotein</keyword>
<dbReference type="EC" id="1.6.5.-" evidence="6"/>
<evidence type="ECO:0000256" key="4">
    <source>
        <dbReference type="ARBA" id="ARBA00023027"/>
    </source>
</evidence>
<feature type="domain" description="Flavodoxin-like fold" evidence="7">
    <location>
        <begin position="30"/>
        <end position="228"/>
    </location>
</feature>
<dbReference type="RefSeq" id="WP_272965375.1">
    <property type="nucleotide sequence ID" value="NZ_DDNQ01000001.1"/>
</dbReference>
<dbReference type="InterPro" id="IPR029039">
    <property type="entry name" value="Flavoprotein-like_sf"/>
</dbReference>
<comment type="function">
    <text evidence="6">Also exhibits azoreductase activity. Catalyzes the reductive cleavage of the azo bond in aromatic azo compounds to the corresponding amines.</text>
</comment>
<evidence type="ECO:0000259" key="7">
    <source>
        <dbReference type="Pfam" id="PF02525"/>
    </source>
</evidence>
<comment type="similarity">
    <text evidence="6">Belongs to the azoreductase type 1 family.</text>
</comment>
<dbReference type="InterPro" id="IPR003680">
    <property type="entry name" value="Flavodoxin_fold"/>
</dbReference>
<dbReference type="GO" id="GO:0010181">
    <property type="term" value="F:FMN binding"/>
    <property type="evidence" value="ECO:0007669"/>
    <property type="project" value="UniProtKB-UniRule"/>
</dbReference>
<gene>
    <name evidence="6" type="primary">azoR</name>
    <name evidence="8" type="ORF">DCW74_19310</name>
</gene>
<proteinExistence type="inferred from homology"/>
<dbReference type="GO" id="GO:0016655">
    <property type="term" value="F:oxidoreductase activity, acting on NAD(P)H, quinone or similar compound as acceptor"/>
    <property type="evidence" value="ECO:0007669"/>
    <property type="project" value="InterPro"/>
</dbReference>